<keyword evidence="4 6" id="KW-0067">ATP-binding</keyword>
<keyword evidence="7" id="KW-1185">Reference proteome</keyword>
<evidence type="ECO:0000256" key="2">
    <source>
        <dbReference type="ARBA" id="ARBA00022448"/>
    </source>
</evidence>
<dbReference type="InterPro" id="IPR050095">
    <property type="entry name" value="ECF_ABC_transporter_ATP-bd"/>
</dbReference>
<dbReference type="SMART" id="SM00382">
    <property type="entry name" value="AAA"/>
    <property type="match status" value="1"/>
</dbReference>
<organism evidence="6 7">
    <name type="scientific">Brevibacterium rongguiense</name>
    <dbReference type="NCBI Taxonomy" id="2695267"/>
    <lineage>
        <taxon>Bacteria</taxon>
        <taxon>Bacillati</taxon>
        <taxon>Actinomycetota</taxon>
        <taxon>Actinomycetes</taxon>
        <taxon>Micrococcales</taxon>
        <taxon>Brevibacteriaceae</taxon>
        <taxon>Brevibacterium</taxon>
    </lineage>
</organism>
<keyword evidence="3" id="KW-0547">Nucleotide-binding</keyword>
<dbReference type="EMBL" id="WWEQ01000026">
    <property type="protein sequence ID" value="MYM19845.1"/>
    <property type="molecule type" value="Genomic_DNA"/>
</dbReference>
<comment type="similarity">
    <text evidence="1">Belongs to the ABC transporter superfamily.</text>
</comment>
<dbReference type="GO" id="GO:0042626">
    <property type="term" value="F:ATPase-coupled transmembrane transporter activity"/>
    <property type="evidence" value="ECO:0007669"/>
    <property type="project" value="TreeGrafter"/>
</dbReference>
<dbReference type="PANTHER" id="PTHR43553">
    <property type="entry name" value="HEAVY METAL TRANSPORTER"/>
    <property type="match status" value="1"/>
</dbReference>
<dbReference type="Pfam" id="PF00005">
    <property type="entry name" value="ABC_tran"/>
    <property type="match status" value="1"/>
</dbReference>
<accession>A0A6N9H7G0</accession>
<sequence>MTDQGPVTRTILSDIDAHLAAPMTSVVGSNGSGKSTFCQLLNGLVPADAGTVTVDGLDPARSPRAVRERVGFVFTDPAAQLVMPTVGEDVELSLRRAEPRAAARRERALAVLDELGIADLAARSVYELSGGQRQLAALAAVLAVDPAILVLDEPTTLLDLRNREVLRALLFRLVAQRGLRIVVSTHDLALAAEADDALHFEAGRLVAHGAPAEVVAGYRAAVLGAL</sequence>
<dbReference type="SUPFAM" id="SSF52540">
    <property type="entry name" value="P-loop containing nucleoside triphosphate hydrolases"/>
    <property type="match status" value="1"/>
</dbReference>
<name>A0A6N9H7G0_9MICO</name>
<evidence type="ECO:0000256" key="1">
    <source>
        <dbReference type="ARBA" id="ARBA00005417"/>
    </source>
</evidence>
<evidence type="ECO:0000313" key="7">
    <source>
        <dbReference type="Proteomes" id="UP000469215"/>
    </source>
</evidence>
<dbReference type="InterPro" id="IPR015856">
    <property type="entry name" value="ABC_transpr_CbiO/EcfA_su"/>
</dbReference>
<dbReference type="PANTHER" id="PTHR43553:SF24">
    <property type="entry name" value="ENERGY-COUPLING FACTOR TRANSPORTER ATP-BINDING PROTEIN ECFA1"/>
    <property type="match status" value="1"/>
</dbReference>
<comment type="caution">
    <text evidence="6">The sequence shown here is derived from an EMBL/GenBank/DDBJ whole genome shotgun (WGS) entry which is preliminary data.</text>
</comment>
<dbReference type="GO" id="GO:0016887">
    <property type="term" value="F:ATP hydrolysis activity"/>
    <property type="evidence" value="ECO:0007669"/>
    <property type="project" value="InterPro"/>
</dbReference>
<protein>
    <submittedName>
        <fullName evidence="6">ATP-binding cassette domain-containing protein</fullName>
    </submittedName>
</protein>
<dbReference type="GO" id="GO:0043190">
    <property type="term" value="C:ATP-binding cassette (ABC) transporter complex"/>
    <property type="evidence" value="ECO:0007669"/>
    <property type="project" value="TreeGrafter"/>
</dbReference>
<gene>
    <name evidence="6" type="ORF">GSY69_07655</name>
</gene>
<evidence type="ECO:0000259" key="5">
    <source>
        <dbReference type="PROSITE" id="PS50893"/>
    </source>
</evidence>
<dbReference type="PROSITE" id="PS00211">
    <property type="entry name" value="ABC_TRANSPORTER_1"/>
    <property type="match status" value="1"/>
</dbReference>
<dbReference type="Proteomes" id="UP000469215">
    <property type="component" value="Unassembled WGS sequence"/>
</dbReference>
<evidence type="ECO:0000256" key="3">
    <source>
        <dbReference type="ARBA" id="ARBA00022741"/>
    </source>
</evidence>
<dbReference type="InterPro" id="IPR017871">
    <property type="entry name" value="ABC_transporter-like_CS"/>
</dbReference>
<evidence type="ECO:0000313" key="6">
    <source>
        <dbReference type="EMBL" id="MYM19845.1"/>
    </source>
</evidence>
<dbReference type="PROSITE" id="PS50893">
    <property type="entry name" value="ABC_TRANSPORTER_2"/>
    <property type="match status" value="1"/>
</dbReference>
<reference evidence="6 7" key="1">
    <citation type="submission" date="2020-01" db="EMBL/GenBank/DDBJ databases">
        <authorList>
            <person name="Deng T."/>
        </authorList>
    </citation>
    <scope>NUCLEOTIDE SEQUENCE [LARGE SCALE GENOMIC DNA]</scope>
    <source>
        <strain evidence="6 7">5221</strain>
    </source>
</reference>
<dbReference type="GO" id="GO:0005524">
    <property type="term" value="F:ATP binding"/>
    <property type="evidence" value="ECO:0007669"/>
    <property type="project" value="UniProtKB-KW"/>
</dbReference>
<evidence type="ECO:0000256" key="4">
    <source>
        <dbReference type="ARBA" id="ARBA00022840"/>
    </source>
</evidence>
<dbReference type="AlphaFoldDB" id="A0A6N9H7G0"/>
<dbReference type="Gene3D" id="3.40.50.300">
    <property type="entry name" value="P-loop containing nucleotide triphosphate hydrolases"/>
    <property type="match status" value="1"/>
</dbReference>
<feature type="domain" description="ABC transporter" evidence="5">
    <location>
        <begin position="2"/>
        <end position="224"/>
    </location>
</feature>
<keyword evidence="2" id="KW-0813">Transport</keyword>
<dbReference type="InterPro" id="IPR003439">
    <property type="entry name" value="ABC_transporter-like_ATP-bd"/>
</dbReference>
<dbReference type="InterPro" id="IPR027417">
    <property type="entry name" value="P-loop_NTPase"/>
</dbReference>
<proteinExistence type="inferred from homology"/>
<dbReference type="CDD" id="cd03225">
    <property type="entry name" value="ABC_cobalt_CbiO_domain1"/>
    <property type="match status" value="1"/>
</dbReference>
<dbReference type="InterPro" id="IPR003593">
    <property type="entry name" value="AAA+_ATPase"/>
</dbReference>